<dbReference type="Proteomes" id="UP000695562">
    <property type="component" value="Unassembled WGS sequence"/>
</dbReference>
<proteinExistence type="predicted"/>
<evidence type="ECO:0000313" key="2">
    <source>
        <dbReference type="EMBL" id="KAF2078524.1"/>
    </source>
</evidence>
<gene>
    <name evidence="2" type="ORF">CYY_000149</name>
</gene>
<keyword evidence="1" id="KW-0472">Membrane</keyword>
<evidence type="ECO:0000256" key="1">
    <source>
        <dbReference type="SAM" id="Phobius"/>
    </source>
</evidence>
<keyword evidence="1" id="KW-0812">Transmembrane</keyword>
<accession>A0A8J4VBU0</accession>
<keyword evidence="3" id="KW-1185">Reference proteome</keyword>
<name>A0A8J4VBU0_9MYCE</name>
<comment type="caution">
    <text evidence="2">The sequence shown here is derived from an EMBL/GenBank/DDBJ whole genome shotgun (WGS) entry which is preliminary data.</text>
</comment>
<dbReference type="AlphaFoldDB" id="A0A8J4VBU0"/>
<organism evidence="2 3">
    <name type="scientific">Polysphondylium violaceum</name>
    <dbReference type="NCBI Taxonomy" id="133409"/>
    <lineage>
        <taxon>Eukaryota</taxon>
        <taxon>Amoebozoa</taxon>
        <taxon>Evosea</taxon>
        <taxon>Eumycetozoa</taxon>
        <taxon>Dictyostelia</taxon>
        <taxon>Dictyosteliales</taxon>
        <taxon>Dictyosteliaceae</taxon>
        <taxon>Polysphondylium</taxon>
    </lineage>
</organism>
<protein>
    <submittedName>
        <fullName evidence="2">Uncharacterized protein</fullName>
    </submittedName>
</protein>
<feature type="transmembrane region" description="Helical" evidence="1">
    <location>
        <begin position="106"/>
        <end position="133"/>
    </location>
</feature>
<keyword evidence="1" id="KW-1133">Transmembrane helix</keyword>
<evidence type="ECO:0000313" key="3">
    <source>
        <dbReference type="Proteomes" id="UP000695562"/>
    </source>
</evidence>
<dbReference type="OrthoDB" id="10469860at2759"/>
<dbReference type="EMBL" id="AJWJ01000003">
    <property type="protein sequence ID" value="KAF2078524.1"/>
    <property type="molecule type" value="Genomic_DNA"/>
</dbReference>
<reference evidence="2" key="1">
    <citation type="submission" date="2020-01" db="EMBL/GenBank/DDBJ databases">
        <title>Development of genomics and gene disruption for Polysphondylium violaceum indicates a role for the polyketide synthase stlB in stalk morphogenesis.</title>
        <authorList>
            <person name="Narita B."/>
            <person name="Kawabe Y."/>
            <person name="Kin K."/>
            <person name="Saito T."/>
            <person name="Gibbs R."/>
            <person name="Kuspa A."/>
            <person name="Muzny D."/>
            <person name="Queller D."/>
            <person name="Richards S."/>
            <person name="Strassman J."/>
            <person name="Sucgang R."/>
            <person name="Worley K."/>
            <person name="Schaap P."/>
        </authorList>
    </citation>
    <scope>NUCLEOTIDE SEQUENCE</scope>
    <source>
        <strain evidence="2">QSvi11</strain>
    </source>
</reference>
<sequence length="168" mass="18887">MTTLGSAPQVCWKSNPYFGAAYWPDRATLTLVSATITNNNTLKIVPGGDIFGDPIKEYPDGTYANETIEIKGGRFIIFLDGEYYDDPQSKFDIIYSTSDERVLKPALAMLISVAFAFFIPLVLVSMVRCCCFIKDKNRMRTRKKVMFYLATIFSLVILAIILSRKIGI</sequence>
<feature type="transmembrane region" description="Helical" evidence="1">
    <location>
        <begin position="145"/>
        <end position="163"/>
    </location>
</feature>